<keyword evidence="2" id="KW-0732">Signal</keyword>
<name>E1QLR4_DESB2</name>
<dbReference type="Proteomes" id="UP000009047">
    <property type="component" value="Chromosome"/>
</dbReference>
<sequence>MIAGHRITILRACVGGALAALFFWACLGVGAHPAKADEAAGRPLVIGLMQALTGPVAGYGQMGLEGVRIAQAMAHSAAGHPLELLIVDTKGEATEAANGATRLATKEKVVAILGPTISSTSLTAGDIAQSHDLPMLTPTATNPMVTQGKTFVFRLCFTDPDQGGAAASYVFNGLGKKKVAVMFDVGQDYSVALAGYFMSAFKKLGGEITIVTKFGGGAQDFSAQLAAVKDSGAELLYMPIYCPEMPLAARQAREAGLNIPLFAGDGAQAPELMQIGGSAVEGLMFTAHFAPGAAPNQRAAEFFRRFDQARAAGKINEDITAFHVLGAEGYLVLRDALERSGGQGGSALRQALLDPAGFDGLTGHFAIGPDGNAAKKILVLVVKDGKFARLADVATDCRP</sequence>
<dbReference type="KEGG" id="dbr:Deba_3146"/>
<dbReference type="InterPro" id="IPR028081">
    <property type="entry name" value="Leu-bd"/>
</dbReference>
<evidence type="ECO:0000313" key="4">
    <source>
        <dbReference type="EMBL" id="ADK86499.1"/>
    </source>
</evidence>
<reference evidence="4 5" key="1">
    <citation type="journal article" date="2010" name="Stand. Genomic Sci.">
        <title>Complete genome sequence of Desulfarculus baarsii type strain (2st14).</title>
        <authorList>
            <person name="Sun H."/>
            <person name="Spring S."/>
            <person name="Lapidus A."/>
            <person name="Davenport K."/>
            <person name="Del Rio T.G."/>
            <person name="Tice H."/>
            <person name="Nolan M."/>
            <person name="Copeland A."/>
            <person name="Cheng J.F."/>
            <person name="Lucas S."/>
            <person name="Tapia R."/>
            <person name="Goodwin L."/>
            <person name="Pitluck S."/>
            <person name="Ivanova N."/>
            <person name="Pagani I."/>
            <person name="Mavromatis K."/>
            <person name="Ovchinnikova G."/>
            <person name="Pati A."/>
            <person name="Chen A."/>
            <person name="Palaniappan K."/>
            <person name="Hauser L."/>
            <person name="Chang Y.J."/>
            <person name="Jeffries C.D."/>
            <person name="Detter J.C."/>
            <person name="Han C."/>
            <person name="Rohde M."/>
            <person name="Brambilla E."/>
            <person name="Goker M."/>
            <person name="Woyke T."/>
            <person name="Bristow J."/>
            <person name="Eisen J.A."/>
            <person name="Markowitz V."/>
            <person name="Hugenholtz P."/>
            <person name="Kyrpides N.C."/>
            <person name="Klenk H.P."/>
            <person name="Land M."/>
        </authorList>
    </citation>
    <scope>NUCLEOTIDE SEQUENCE [LARGE SCALE GENOMIC DNA]</scope>
    <source>
        <strain evidence="5">ATCC 33931 / DSM 2075 / LMG 7858 / VKM B-1802 / 2st14</strain>
    </source>
</reference>
<protein>
    <submittedName>
        <fullName evidence="4">Extracellular ligand-binding receptor</fullName>
    </submittedName>
</protein>
<proteinExistence type="inferred from homology"/>
<accession>E1QLR4</accession>
<dbReference type="PANTHER" id="PTHR30483">
    <property type="entry name" value="LEUCINE-SPECIFIC-BINDING PROTEIN"/>
    <property type="match status" value="1"/>
</dbReference>
<keyword evidence="5" id="KW-1185">Reference proteome</keyword>
<dbReference type="CDD" id="cd06347">
    <property type="entry name" value="PBP1_ABC_LivK_ligand_binding-like"/>
    <property type="match status" value="1"/>
</dbReference>
<dbReference type="SUPFAM" id="SSF53822">
    <property type="entry name" value="Periplasmic binding protein-like I"/>
    <property type="match status" value="1"/>
</dbReference>
<dbReference type="OrthoDB" id="9772589at2"/>
<dbReference type="HOGENOM" id="CLU_027128_6_1_7"/>
<dbReference type="EMBL" id="CP002085">
    <property type="protein sequence ID" value="ADK86499.1"/>
    <property type="molecule type" value="Genomic_DNA"/>
</dbReference>
<organism evidence="4 5">
    <name type="scientific">Desulfarculus baarsii (strain ATCC 33931 / DSM 2075 / LMG 7858 / VKM B-1802 / 2st14)</name>
    <dbReference type="NCBI Taxonomy" id="644282"/>
    <lineage>
        <taxon>Bacteria</taxon>
        <taxon>Pseudomonadati</taxon>
        <taxon>Thermodesulfobacteriota</taxon>
        <taxon>Desulfarculia</taxon>
        <taxon>Desulfarculales</taxon>
        <taxon>Desulfarculaceae</taxon>
        <taxon>Desulfarculus</taxon>
    </lineage>
</organism>
<dbReference type="InterPro" id="IPR028082">
    <property type="entry name" value="Peripla_BP_I"/>
</dbReference>
<dbReference type="eggNOG" id="COG0683">
    <property type="taxonomic scope" value="Bacteria"/>
</dbReference>
<evidence type="ECO:0000256" key="1">
    <source>
        <dbReference type="ARBA" id="ARBA00010062"/>
    </source>
</evidence>
<comment type="similarity">
    <text evidence="1">Belongs to the leucine-binding protein family.</text>
</comment>
<dbReference type="Pfam" id="PF13458">
    <property type="entry name" value="Peripla_BP_6"/>
    <property type="match status" value="1"/>
</dbReference>
<dbReference type="Gene3D" id="3.40.50.2300">
    <property type="match status" value="2"/>
</dbReference>
<dbReference type="PANTHER" id="PTHR30483:SF6">
    <property type="entry name" value="PERIPLASMIC BINDING PROTEIN OF ABC TRANSPORTER FOR NATURAL AMINO ACIDS"/>
    <property type="match status" value="1"/>
</dbReference>
<evidence type="ECO:0000256" key="2">
    <source>
        <dbReference type="ARBA" id="ARBA00022729"/>
    </source>
</evidence>
<dbReference type="AlphaFoldDB" id="E1QLR4"/>
<dbReference type="InterPro" id="IPR051010">
    <property type="entry name" value="BCAA_transport"/>
</dbReference>
<feature type="domain" description="Leucine-binding protein" evidence="3">
    <location>
        <begin position="44"/>
        <end position="385"/>
    </location>
</feature>
<dbReference type="RefSeq" id="WP_013259935.1">
    <property type="nucleotide sequence ID" value="NC_014365.1"/>
</dbReference>
<gene>
    <name evidence="4" type="ordered locus">Deba_3146</name>
</gene>
<evidence type="ECO:0000259" key="3">
    <source>
        <dbReference type="Pfam" id="PF13458"/>
    </source>
</evidence>
<dbReference type="STRING" id="644282.Deba_3146"/>
<evidence type="ECO:0000313" key="5">
    <source>
        <dbReference type="Proteomes" id="UP000009047"/>
    </source>
</evidence>
<keyword evidence="4" id="KW-0675">Receptor</keyword>